<protein>
    <submittedName>
        <fullName evidence="1">Uncharacterized protein</fullName>
    </submittedName>
</protein>
<proteinExistence type="predicted"/>
<gene>
    <name evidence="1" type="ORF">STHERMO_0360</name>
</gene>
<accession>A0AAN1ZSM5</accession>
<evidence type="ECO:0000313" key="2">
    <source>
        <dbReference type="Proteomes" id="UP000509120"/>
    </source>
</evidence>
<dbReference type="AlphaFoldDB" id="A0AAN1ZSM5"/>
<evidence type="ECO:0000313" key="1">
    <source>
        <dbReference type="EMBL" id="CAD0154254.1"/>
    </source>
</evidence>
<organism evidence="1 2">
    <name type="scientific">Streptococcus thermophilus</name>
    <dbReference type="NCBI Taxonomy" id="1308"/>
    <lineage>
        <taxon>Bacteria</taxon>
        <taxon>Bacillati</taxon>
        <taxon>Bacillota</taxon>
        <taxon>Bacilli</taxon>
        <taxon>Lactobacillales</taxon>
        <taxon>Streptococcaceae</taxon>
        <taxon>Streptococcus</taxon>
    </lineage>
</organism>
<name>A0AAN1ZSM5_STRTR</name>
<reference evidence="1 2" key="1">
    <citation type="submission" date="2020-06" db="EMBL/GenBank/DDBJ databases">
        <authorList>
            <person name="Chuat V."/>
        </authorList>
    </citation>
    <scope>NUCLEOTIDE SEQUENCE [LARGE SCALE GENOMIC DNA]</scope>
    <source>
        <strain evidence="1">STH_CIRM_1046</strain>
    </source>
</reference>
<dbReference type="Proteomes" id="UP000509120">
    <property type="component" value="Chromosome"/>
</dbReference>
<sequence length="116" mass="13444">MSFVERKKSDTTLAKQYKVLRLTDYFSTLLSCSIRWEDGVSLRVEGTEANRQMLKEAVKAGRVRKVLVKYDVPVTDSLTRDNLLDQLMEGFQLITPYFDSCQDANKLLEDWCKRGE</sequence>
<dbReference type="EMBL" id="LR822030">
    <property type="protein sequence ID" value="CAD0154254.1"/>
    <property type="molecule type" value="Genomic_DNA"/>
</dbReference>